<reference evidence="1 2" key="1">
    <citation type="submission" date="2019-03" db="EMBL/GenBank/DDBJ databases">
        <title>Single cell metagenomics reveals metabolic interactions within the superorganism composed of flagellate Streblomastix strix and complex community of Bacteroidetes bacteria on its surface.</title>
        <authorList>
            <person name="Treitli S.C."/>
            <person name="Kolisko M."/>
            <person name="Husnik F."/>
            <person name="Keeling P."/>
            <person name="Hampl V."/>
        </authorList>
    </citation>
    <scope>NUCLEOTIDE SEQUENCE [LARGE SCALE GENOMIC DNA]</scope>
    <source>
        <strain evidence="1">ST1C</strain>
    </source>
</reference>
<organism evidence="1 2">
    <name type="scientific">Streblomastix strix</name>
    <dbReference type="NCBI Taxonomy" id="222440"/>
    <lineage>
        <taxon>Eukaryota</taxon>
        <taxon>Metamonada</taxon>
        <taxon>Preaxostyla</taxon>
        <taxon>Oxymonadida</taxon>
        <taxon>Streblomastigidae</taxon>
        <taxon>Streblomastix</taxon>
    </lineage>
</organism>
<proteinExistence type="predicted"/>
<evidence type="ECO:0000313" key="2">
    <source>
        <dbReference type="Proteomes" id="UP000324800"/>
    </source>
</evidence>
<evidence type="ECO:0000313" key="1">
    <source>
        <dbReference type="EMBL" id="KAA6378017.1"/>
    </source>
</evidence>
<name>A0A5J4V5Z2_9EUKA</name>
<dbReference type="AlphaFoldDB" id="A0A5J4V5Z2"/>
<dbReference type="EMBL" id="SNRW01009426">
    <property type="protein sequence ID" value="KAA6378017.1"/>
    <property type="molecule type" value="Genomic_DNA"/>
</dbReference>
<sequence length="117" mass="13309">MANAAEKFLLTHKDHFLWSVLITSDKLRPVPRVANLCHSEDIGFYYSAKSTTSKIAQIEKNPLATISIYPQKGFANIIAEVTLKISAERKTLDAICIMLILFYQCFELLFRQSLDIL</sequence>
<accession>A0A5J4V5Z2</accession>
<protein>
    <recommendedName>
        <fullName evidence="3">Pyridoxamine 5'-phosphate oxidase putative domain-containing protein</fullName>
    </recommendedName>
</protein>
<dbReference type="InterPro" id="IPR012349">
    <property type="entry name" value="Split_barrel_FMN-bd"/>
</dbReference>
<dbReference type="Gene3D" id="2.30.110.10">
    <property type="entry name" value="Electron Transport, Fmn-binding Protein, Chain A"/>
    <property type="match status" value="1"/>
</dbReference>
<gene>
    <name evidence="1" type="ORF">EZS28_026457</name>
</gene>
<comment type="caution">
    <text evidence="1">The sequence shown here is derived from an EMBL/GenBank/DDBJ whole genome shotgun (WGS) entry which is preliminary data.</text>
</comment>
<dbReference type="Proteomes" id="UP000324800">
    <property type="component" value="Unassembled WGS sequence"/>
</dbReference>
<evidence type="ECO:0008006" key="3">
    <source>
        <dbReference type="Google" id="ProtNLM"/>
    </source>
</evidence>